<keyword evidence="2" id="KW-1185">Reference proteome</keyword>
<evidence type="ECO:0000313" key="1">
    <source>
        <dbReference type="EMBL" id="KAJ9067347.1"/>
    </source>
</evidence>
<dbReference type="Proteomes" id="UP001165960">
    <property type="component" value="Unassembled WGS sequence"/>
</dbReference>
<evidence type="ECO:0000313" key="2">
    <source>
        <dbReference type="Proteomes" id="UP001165960"/>
    </source>
</evidence>
<accession>A0ACC2SYJ1</accession>
<protein>
    <submittedName>
        <fullName evidence="1">Uncharacterized protein</fullName>
    </submittedName>
</protein>
<sequence>MVPGYDSGHTLGTGGQETHIYADINVKNDISILVLKTWESNLGSQKKHCYDQGRQEPARLPVGPNPGPPEISCPNQEEQKTANLPSVNTGGSKSTLETLESNPDPPKAT</sequence>
<comment type="caution">
    <text evidence="1">The sequence shown here is derived from an EMBL/GenBank/DDBJ whole genome shotgun (WGS) entry which is preliminary data.</text>
</comment>
<name>A0ACC2SYJ1_9FUNG</name>
<gene>
    <name evidence="1" type="ORF">DSO57_1000259</name>
</gene>
<organism evidence="1 2">
    <name type="scientific">Entomophthora muscae</name>
    <dbReference type="NCBI Taxonomy" id="34485"/>
    <lineage>
        <taxon>Eukaryota</taxon>
        <taxon>Fungi</taxon>
        <taxon>Fungi incertae sedis</taxon>
        <taxon>Zoopagomycota</taxon>
        <taxon>Entomophthoromycotina</taxon>
        <taxon>Entomophthoromycetes</taxon>
        <taxon>Entomophthorales</taxon>
        <taxon>Entomophthoraceae</taxon>
        <taxon>Entomophthora</taxon>
    </lineage>
</organism>
<reference evidence="1" key="1">
    <citation type="submission" date="2022-04" db="EMBL/GenBank/DDBJ databases">
        <title>Genome of the entomopathogenic fungus Entomophthora muscae.</title>
        <authorList>
            <person name="Elya C."/>
            <person name="Lovett B.R."/>
            <person name="Lee E."/>
            <person name="Macias A.M."/>
            <person name="Hajek A.E."/>
            <person name="De Bivort B.L."/>
            <person name="Kasson M.T."/>
            <person name="De Fine Licht H.H."/>
            <person name="Stajich J.E."/>
        </authorList>
    </citation>
    <scope>NUCLEOTIDE SEQUENCE</scope>
    <source>
        <strain evidence="1">Berkeley</strain>
    </source>
</reference>
<proteinExistence type="predicted"/>
<dbReference type="EMBL" id="QTSX02004261">
    <property type="protein sequence ID" value="KAJ9067347.1"/>
    <property type="molecule type" value="Genomic_DNA"/>
</dbReference>